<keyword evidence="2" id="KW-1185">Reference proteome</keyword>
<dbReference type="RefSeq" id="WP_377145376.1">
    <property type="nucleotide sequence ID" value="NZ_JBHTIA010000013.1"/>
</dbReference>
<dbReference type="EMBL" id="JBHTIA010000013">
    <property type="protein sequence ID" value="MFD0766980.1"/>
    <property type="molecule type" value="Genomic_DNA"/>
</dbReference>
<evidence type="ECO:0000313" key="1">
    <source>
        <dbReference type="EMBL" id="MFD0766980.1"/>
    </source>
</evidence>
<proteinExistence type="predicted"/>
<dbReference type="Proteomes" id="UP001597073">
    <property type="component" value="Unassembled WGS sequence"/>
</dbReference>
<gene>
    <name evidence="1" type="ORF">ACFQZI_19130</name>
</gene>
<protein>
    <submittedName>
        <fullName evidence="1">Uncharacterized protein</fullName>
    </submittedName>
</protein>
<accession>A0ABW2ZL87</accession>
<evidence type="ECO:0000313" key="2">
    <source>
        <dbReference type="Proteomes" id="UP001597073"/>
    </source>
</evidence>
<name>A0ABW2ZL87_9SPHI</name>
<sequence>MQTSLNNLKLVDDHLLGLATPQDKLLLDAHLILNPALHEDIYWHKQAHGMVQQYSRKQLRAEIEAVHQKLFNMPEDLSFRQKILRFFER</sequence>
<comment type="caution">
    <text evidence="1">The sequence shown here is derived from an EMBL/GenBank/DDBJ whole genome shotgun (WGS) entry which is preliminary data.</text>
</comment>
<organism evidence="1 2">
    <name type="scientific">Mucilaginibacter lutimaris</name>
    <dbReference type="NCBI Taxonomy" id="931629"/>
    <lineage>
        <taxon>Bacteria</taxon>
        <taxon>Pseudomonadati</taxon>
        <taxon>Bacteroidota</taxon>
        <taxon>Sphingobacteriia</taxon>
        <taxon>Sphingobacteriales</taxon>
        <taxon>Sphingobacteriaceae</taxon>
        <taxon>Mucilaginibacter</taxon>
    </lineage>
</organism>
<reference evidence="2" key="1">
    <citation type="journal article" date="2019" name="Int. J. Syst. Evol. Microbiol.">
        <title>The Global Catalogue of Microorganisms (GCM) 10K type strain sequencing project: providing services to taxonomists for standard genome sequencing and annotation.</title>
        <authorList>
            <consortium name="The Broad Institute Genomics Platform"/>
            <consortium name="The Broad Institute Genome Sequencing Center for Infectious Disease"/>
            <person name="Wu L."/>
            <person name="Ma J."/>
        </authorList>
    </citation>
    <scope>NUCLEOTIDE SEQUENCE [LARGE SCALE GENOMIC DNA]</scope>
    <source>
        <strain evidence="2">CCUG 60742</strain>
    </source>
</reference>